<dbReference type="NCBIfam" id="TIGR00012">
    <property type="entry name" value="L29"/>
    <property type="match status" value="1"/>
</dbReference>
<geneLocation type="plastid" evidence="4"/>
<keyword evidence="3" id="KW-0687">Ribonucleoprotein</keyword>
<dbReference type="GO" id="GO:0003735">
    <property type="term" value="F:structural constituent of ribosome"/>
    <property type="evidence" value="ECO:0007669"/>
    <property type="project" value="InterPro"/>
</dbReference>
<accession>A0A7U0QGN7</accession>
<dbReference type="Pfam" id="PF00831">
    <property type="entry name" value="Ribosomal_L29"/>
    <property type="match status" value="1"/>
</dbReference>
<proteinExistence type="inferred from homology"/>
<evidence type="ECO:0000313" key="4">
    <source>
        <dbReference type="EMBL" id="QQW50588.1"/>
    </source>
</evidence>
<dbReference type="Gene3D" id="1.10.287.310">
    <property type="match status" value="1"/>
</dbReference>
<dbReference type="GO" id="GO:0005840">
    <property type="term" value="C:ribosome"/>
    <property type="evidence" value="ECO:0007669"/>
    <property type="project" value="UniProtKB-KW"/>
</dbReference>
<dbReference type="SUPFAM" id="SSF46561">
    <property type="entry name" value="Ribosomal protein L29 (L29p)"/>
    <property type="match status" value="1"/>
</dbReference>
<organism evidence="4">
    <name type="scientific">Olisthodiscus luteus</name>
    <name type="common">Marine phytoflagellate</name>
    <dbReference type="NCBI Taxonomy" id="83000"/>
    <lineage>
        <taxon>Eukaryota</taxon>
        <taxon>Sar</taxon>
        <taxon>Stramenopiles</taxon>
        <taxon>Ochrophyta</taxon>
        <taxon>Olisthodiscophyceae</taxon>
        <taxon>Olisthodiscaceae</taxon>
        <taxon>Olisthodiscus</taxon>
    </lineage>
</organism>
<dbReference type="AlphaFoldDB" id="A0A7U0QGN7"/>
<evidence type="ECO:0000256" key="1">
    <source>
        <dbReference type="ARBA" id="ARBA00009254"/>
    </source>
</evidence>
<name>A0A7U0QGN7_OLILU</name>
<dbReference type="RefSeq" id="YP_010152927.1">
    <property type="nucleotide sequence ID" value="NC_057170.1"/>
</dbReference>
<dbReference type="InterPro" id="IPR036049">
    <property type="entry name" value="Ribosomal_uL29_sf"/>
</dbReference>
<evidence type="ECO:0000256" key="3">
    <source>
        <dbReference type="ARBA" id="ARBA00023274"/>
    </source>
</evidence>
<dbReference type="EMBL" id="MT859097">
    <property type="protein sequence ID" value="QQW50588.1"/>
    <property type="molecule type" value="Genomic_DNA"/>
</dbReference>
<gene>
    <name evidence="4" type="primary">rpl29</name>
</gene>
<reference evidence="4" key="1">
    <citation type="journal article" date="2021" name="J. Phycol.">
        <title>Olisthodiscus represents a new class of Ochrophyta.</title>
        <authorList>
            <person name="Barcyte D."/>
            <person name="Eikrem W."/>
            <person name="Engesmo A."/>
            <person name="Seoane S."/>
            <person name="Wohlmann J."/>
            <person name="Horak A."/>
            <person name="Yurchenko T."/>
            <person name="Elias M."/>
        </authorList>
    </citation>
    <scope>NUCLEOTIDE SEQUENCE</scope>
    <source>
        <strain evidence="4">K-0444</strain>
    </source>
</reference>
<dbReference type="InterPro" id="IPR001854">
    <property type="entry name" value="Ribosomal_uL29"/>
</dbReference>
<sequence>MALPKYIDITNTEDIPETILETKKSLFFLKMKRRTNDSFKPHEIKHTKRKLSHLITLYQQNN</sequence>
<dbReference type="GO" id="GO:1990904">
    <property type="term" value="C:ribonucleoprotein complex"/>
    <property type="evidence" value="ECO:0007669"/>
    <property type="project" value="UniProtKB-KW"/>
</dbReference>
<comment type="similarity">
    <text evidence="1">Belongs to the universal ribosomal protein uL29 family.</text>
</comment>
<dbReference type="GO" id="GO:0006412">
    <property type="term" value="P:translation"/>
    <property type="evidence" value="ECO:0007669"/>
    <property type="project" value="InterPro"/>
</dbReference>
<dbReference type="GeneID" id="67154546"/>
<keyword evidence="4" id="KW-0934">Plastid</keyword>
<evidence type="ECO:0000256" key="2">
    <source>
        <dbReference type="ARBA" id="ARBA00022980"/>
    </source>
</evidence>
<protein>
    <submittedName>
        <fullName evidence="4">Ribosomal protein L29</fullName>
    </submittedName>
</protein>
<keyword evidence="2 4" id="KW-0689">Ribosomal protein</keyword>